<proteinExistence type="predicted"/>
<reference evidence="1 2" key="1">
    <citation type="submission" date="2017-06" db="EMBL/GenBank/DDBJ databases">
        <authorList>
            <person name="Kim H.J."/>
            <person name="Triplett B.A."/>
        </authorList>
    </citation>
    <scope>NUCLEOTIDE SEQUENCE [LARGE SCALE GENOMIC DNA]</scope>
    <source>
        <strain evidence="1 2">CGMCC 4.2132</strain>
    </source>
</reference>
<dbReference type="AlphaFoldDB" id="A0A239LZU4"/>
<evidence type="ECO:0000313" key="1">
    <source>
        <dbReference type="EMBL" id="SNT35800.1"/>
    </source>
</evidence>
<keyword evidence="2" id="KW-1185">Reference proteome</keyword>
<dbReference type="EMBL" id="FZOD01000036">
    <property type="protein sequence ID" value="SNT35800.1"/>
    <property type="molecule type" value="Genomic_DNA"/>
</dbReference>
<dbReference type="Proteomes" id="UP000198282">
    <property type="component" value="Unassembled WGS sequence"/>
</dbReference>
<evidence type="ECO:0000313" key="2">
    <source>
        <dbReference type="Proteomes" id="UP000198282"/>
    </source>
</evidence>
<gene>
    <name evidence="1" type="ORF">SAMN05216276_103672</name>
</gene>
<name>A0A239LZU4_9ACTN</name>
<accession>A0A239LZU4</accession>
<sequence>MDLSVLLAAHIDAARRQDPLQQPLLNWAEGDTIVQLLETLARLLSEEPLGELADELAEKLRTRLGHPPGYDPARIAAAVTDHLSRRLGVELS</sequence>
<organism evidence="1 2">
    <name type="scientific">Streptosporangium subroseum</name>
    <dbReference type="NCBI Taxonomy" id="106412"/>
    <lineage>
        <taxon>Bacteria</taxon>
        <taxon>Bacillati</taxon>
        <taxon>Actinomycetota</taxon>
        <taxon>Actinomycetes</taxon>
        <taxon>Streptosporangiales</taxon>
        <taxon>Streptosporangiaceae</taxon>
        <taxon>Streptosporangium</taxon>
    </lineage>
</organism>
<protein>
    <submittedName>
        <fullName evidence="1">Uncharacterized protein</fullName>
    </submittedName>
</protein>